<dbReference type="SUPFAM" id="SSF53098">
    <property type="entry name" value="Ribonuclease H-like"/>
    <property type="match status" value="1"/>
</dbReference>
<keyword evidence="4" id="KW-0378">Hydrolase</keyword>
<dbReference type="EMBL" id="JABSNW010000001">
    <property type="protein sequence ID" value="KAL2891522.1"/>
    <property type="molecule type" value="Genomic_DNA"/>
</dbReference>
<sequence>MDAPLDFQTLKESVQSALVATVKTVNRLAAEDLDFQKTANPATGKRLERSVGRILALSQKVLKAEAKSVGTQAPRITDTDDLELNWSKIVDIVDCIFEKADSALDECTGLAKRRDLGQNESVASKKSASLQANLRNANIRKPQLSFEVQPDTQSQSPWKPILTKKPHATVPLEESLVLADYNGSMEWRHPYETEILNSEFPDRAFQHAEPTPYKPLETTQATWVSTYEEVLEMLEELKKADEIAVDLEHHDYRTYIGLTCLMQISTRTHDWIVDTLQPWRHKLEVLNEVFTDPSIIKVLHGAHMDVQWLQRDLGLYLNGYFDTYYACEVLGYPQRSLAYLLKKFASFDADKKYQLADWRRRPIPNEMMFYAQSDTHFLLYIYDMMRNELIKHSDNSRPDMNLMREVIRKSKERALTRYDQLTFDPSTGDGNRGWLNPILRQMWPMNGSQFAVYRALWEWRDKKARDCDENPVYVLSNQALGDIARDIPDERSAFEALVPRRASIARESLSDLWLLVQEAVKKGESGPTLMQFINSTERKVDIRTTGSAGLSTDAKPEEEFTGSRLDVSQLFGNMLLSSSWEDGEETGTPDDFIQLPWQRLHPDMLSIMNEQTRVAMQQEEDKKLSDEVIHVSSTTPVKPKDVEFTLKAGMKRKAPEPDASTGEHIESPVADEAEAAQEGAASNASEDNEQGDDENSIAQRKRAKKLARKAAQREKLKAARGIGEGEGEAEGGEDEEKDKNEDEEVFDYDTAKSVMYGNVDKTVESHKKSFNPYAKASLDRPIKGARRAPPMKGGRQPGNASLALFVPFVSLSLTKLLMPSLETRQTPVIFISMKSPHHIPDGTAIAMRPSDDTNKPQPLTLRERELILYAFFCLGDNQIKIDLDKMMQLAGFKTRESARTSWNSVRRKLIAGRDHIGILVGGSERKRATPLTPRKRKSAVASAAFSDNDNSAPSTPSSATRSEDDSSRGLFTGSKKPDNGANVKVATTPTKGKRNWTKVKATNEYNKVGEETPLEGWDDSSDDYTATARASAAGIKGELKAT</sequence>
<dbReference type="Gene3D" id="3.30.420.10">
    <property type="entry name" value="Ribonuclease H-like superfamily/Ribonuclease H"/>
    <property type="match status" value="1"/>
</dbReference>
<evidence type="ECO:0000259" key="10">
    <source>
        <dbReference type="PROSITE" id="PS50967"/>
    </source>
</evidence>
<comment type="similarity">
    <text evidence="8">Belongs to the exosome component 10/RRP6 family.</text>
</comment>
<evidence type="ECO:0000256" key="6">
    <source>
        <dbReference type="ARBA" id="ARBA00022839"/>
    </source>
</evidence>
<evidence type="ECO:0000256" key="3">
    <source>
        <dbReference type="ARBA" id="ARBA00022722"/>
    </source>
</evidence>
<evidence type="ECO:0000256" key="5">
    <source>
        <dbReference type="ARBA" id="ARBA00022835"/>
    </source>
</evidence>
<proteinExistence type="inferred from homology"/>
<dbReference type="InterPro" id="IPR044876">
    <property type="entry name" value="HRDC_dom_sf"/>
</dbReference>
<keyword evidence="12" id="KW-1185">Reference proteome</keyword>
<dbReference type="PANTHER" id="PTHR12124">
    <property type="entry name" value="POLYMYOSITIS/SCLERODERMA AUTOANTIGEN-RELATED"/>
    <property type="match status" value="1"/>
</dbReference>
<organism evidence="11 12">
    <name type="scientific">Ceratocystis lukuohia</name>
    <dbReference type="NCBI Taxonomy" id="2019550"/>
    <lineage>
        <taxon>Eukaryota</taxon>
        <taxon>Fungi</taxon>
        <taxon>Dikarya</taxon>
        <taxon>Ascomycota</taxon>
        <taxon>Pezizomycotina</taxon>
        <taxon>Sordariomycetes</taxon>
        <taxon>Hypocreomycetidae</taxon>
        <taxon>Microascales</taxon>
        <taxon>Ceratocystidaceae</taxon>
        <taxon>Ceratocystis</taxon>
    </lineage>
</organism>
<dbReference type="CDD" id="cd06147">
    <property type="entry name" value="Rrp6p_like_exo"/>
    <property type="match status" value="1"/>
</dbReference>
<evidence type="ECO:0000256" key="1">
    <source>
        <dbReference type="ARBA" id="ARBA00004123"/>
    </source>
</evidence>
<dbReference type="Pfam" id="PF08066">
    <property type="entry name" value="PMC2NT"/>
    <property type="match status" value="1"/>
</dbReference>
<dbReference type="SUPFAM" id="SSF47819">
    <property type="entry name" value="HRDC-like"/>
    <property type="match status" value="1"/>
</dbReference>
<dbReference type="Pfam" id="PF01612">
    <property type="entry name" value="DNA_pol_A_exo1"/>
    <property type="match status" value="1"/>
</dbReference>
<dbReference type="InterPro" id="IPR012337">
    <property type="entry name" value="RNaseH-like_sf"/>
</dbReference>
<comment type="caution">
    <text evidence="11">The sequence shown here is derived from an EMBL/GenBank/DDBJ whole genome shotgun (WGS) entry which is preliminary data.</text>
</comment>
<feature type="region of interest" description="Disordered" evidence="9">
    <location>
        <begin position="925"/>
        <end position="1022"/>
    </location>
</feature>
<feature type="compositionally biased region" description="Acidic residues" evidence="9">
    <location>
        <begin position="686"/>
        <end position="695"/>
    </location>
</feature>
<evidence type="ECO:0000256" key="9">
    <source>
        <dbReference type="SAM" id="MobiDB-lite"/>
    </source>
</evidence>
<feature type="compositionally biased region" description="Basic residues" evidence="9">
    <location>
        <begin position="699"/>
        <end position="710"/>
    </location>
</feature>
<feature type="compositionally biased region" description="Low complexity" evidence="9">
    <location>
        <begin position="939"/>
        <end position="960"/>
    </location>
</feature>
<dbReference type="InterPro" id="IPR049559">
    <property type="entry name" value="Rrp6p-like_exo"/>
</dbReference>
<dbReference type="InterPro" id="IPR010997">
    <property type="entry name" value="HRDC-like_sf"/>
</dbReference>
<dbReference type="GeneID" id="98115126"/>
<dbReference type="InterPro" id="IPR045092">
    <property type="entry name" value="Rrp6-like"/>
</dbReference>
<dbReference type="GO" id="GO:0004527">
    <property type="term" value="F:exonuclease activity"/>
    <property type="evidence" value="ECO:0007669"/>
    <property type="project" value="UniProtKB-KW"/>
</dbReference>
<evidence type="ECO:0000313" key="11">
    <source>
        <dbReference type="EMBL" id="KAL2891522.1"/>
    </source>
</evidence>
<evidence type="ECO:0000256" key="8">
    <source>
        <dbReference type="ARBA" id="ARBA00043957"/>
    </source>
</evidence>
<feature type="compositionally biased region" description="Acidic residues" evidence="9">
    <location>
        <begin position="725"/>
        <end position="745"/>
    </location>
</feature>
<feature type="region of interest" description="Disordered" evidence="9">
    <location>
        <begin position="671"/>
        <end position="745"/>
    </location>
</feature>
<feature type="compositionally biased region" description="Low complexity" evidence="9">
    <location>
        <begin position="676"/>
        <end position="685"/>
    </location>
</feature>
<keyword evidence="5" id="KW-0271">Exosome</keyword>
<dbReference type="InterPro" id="IPR002562">
    <property type="entry name" value="3'-5'_exonuclease_dom"/>
</dbReference>
<feature type="domain" description="HRDC" evidence="10">
    <location>
        <begin position="446"/>
        <end position="526"/>
    </location>
</feature>
<evidence type="ECO:0000256" key="2">
    <source>
        <dbReference type="ARBA" id="ARBA00022552"/>
    </source>
</evidence>
<evidence type="ECO:0000256" key="4">
    <source>
        <dbReference type="ARBA" id="ARBA00022801"/>
    </source>
</evidence>
<evidence type="ECO:0000256" key="7">
    <source>
        <dbReference type="ARBA" id="ARBA00023242"/>
    </source>
</evidence>
<name>A0ABR4MTD2_9PEZI</name>
<keyword evidence="3" id="KW-0540">Nuclease</keyword>
<dbReference type="InterPro" id="IPR036397">
    <property type="entry name" value="RNaseH_sf"/>
</dbReference>
<dbReference type="InterPro" id="IPR002121">
    <property type="entry name" value="HRDC_dom"/>
</dbReference>
<comment type="subcellular location">
    <subcellularLocation>
        <location evidence="1">Nucleus</location>
    </subcellularLocation>
</comment>
<dbReference type="Pfam" id="PF00570">
    <property type="entry name" value="HRDC"/>
    <property type="match status" value="1"/>
</dbReference>
<dbReference type="PANTHER" id="PTHR12124:SF47">
    <property type="entry name" value="EXOSOME COMPONENT 10"/>
    <property type="match status" value="1"/>
</dbReference>
<dbReference type="Proteomes" id="UP001610728">
    <property type="component" value="Unassembled WGS sequence"/>
</dbReference>
<dbReference type="Gene3D" id="1.10.150.80">
    <property type="entry name" value="HRDC domain"/>
    <property type="match status" value="1"/>
</dbReference>
<accession>A0ABR4MTD2</accession>
<dbReference type="RefSeq" id="XP_070862702.1">
    <property type="nucleotide sequence ID" value="XM_071005309.1"/>
</dbReference>
<keyword evidence="7" id="KW-0539">Nucleus</keyword>
<dbReference type="InterPro" id="IPR012588">
    <property type="entry name" value="Exosome-assoc_fac_Rrp6_N"/>
</dbReference>
<feature type="compositionally biased region" description="Acidic residues" evidence="9">
    <location>
        <begin position="1012"/>
        <end position="1022"/>
    </location>
</feature>
<dbReference type="PROSITE" id="PS50967">
    <property type="entry name" value="HRDC"/>
    <property type="match status" value="1"/>
</dbReference>
<dbReference type="SMART" id="SM00474">
    <property type="entry name" value="35EXOc"/>
    <property type="match status" value="1"/>
</dbReference>
<reference evidence="11 12" key="1">
    <citation type="submission" date="2020-05" db="EMBL/GenBank/DDBJ databases">
        <title>Ceratocystis lukuohia genome.</title>
        <authorList>
            <person name="Harrington T.C."/>
            <person name="Kim K."/>
            <person name="Mayers C.G."/>
        </authorList>
    </citation>
    <scope>NUCLEOTIDE SEQUENCE [LARGE SCALE GENOMIC DNA]</scope>
    <source>
        <strain evidence="11 12">C4212</strain>
    </source>
</reference>
<keyword evidence="6 11" id="KW-0269">Exonuclease</keyword>
<evidence type="ECO:0000313" key="12">
    <source>
        <dbReference type="Proteomes" id="UP001610728"/>
    </source>
</evidence>
<dbReference type="SMART" id="SM00341">
    <property type="entry name" value="HRDC"/>
    <property type="match status" value="1"/>
</dbReference>
<protein>
    <submittedName>
        <fullName evidence="11">Exosome complex exonuclease rrp6</fullName>
    </submittedName>
</protein>
<gene>
    <name evidence="11" type="ORF">HOO65_010880</name>
</gene>
<keyword evidence="2" id="KW-0698">rRNA processing</keyword>